<dbReference type="AlphaFoldDB" id="A0A520MDW4"/>
<feature type="transmembrane region" description="Helical" evidence="1">
    <location>
        <begin position="6"/>
        <end position="25"/>
    </location>
</feature>
<accession>A0A520MDW4</accession>
<feature type="transmembrane region" description="Helical" evidence="1">
    <location>
        <begin position="92"/>
        <end position="112"/>
    </location>
</feature>
<dbReference type="EMBL" id="SHBP01000012">
    <property type="protein sequence ID" value="RZO19385.1"/>
    <property type="molecule type" value="Genomic_DNA"/>
</dbReference>
<keyword evidence="1" id="KW-1133">Transmembrane helix</keyword>
<evidence type="ECO:0000313" key="2">
    <source>
        <dbReference type="EMBL" id="RZO19385.1"/>
    </source>
</evidence>
<protein>
    <submittedName>
        <fullName evidence="2">Uncharacterized protein</fullName>
    </submittedName>
</protein>
<sequence length="124" mass="14118">MELIVLSQIMISLLMLALVSTYRLYQRRSLSSLSTEQPLLFSIYMTFLAAMVFVFGLYFLQLFISFTYVLGLIGYAVIFLMLIKHSGYTSTLWALALVGLVGTILMQLLFFINDYDVTAISSQR</sequence>
<evidence type="ECO:0000313" key="3">
    <source>
        <dbReference type="Proteomes" id="UP000315889"/>
    </source>
</evidence>
<keyword evidence="1" id="KW-0472">Membrane</keyword>
<comment type="caution">
    <text evidence="2">The sequence shown here is derived from an EMBL/GenBank/DDBJ whole genome shotgun (WGS) entry which is preliminary data.</text>
</comment>
<reference evidence="2 3" key="1">
    <citation type="submission" date="2019-02" db="EMBL/GenBank/DDBJ databases">
        <title>Prokaryotic population dynamics and viral predation in marine succession experiment using metagenomics: the confinement effect.</title>
        <authorList>
            <person name="Haro-Moreno J.M."/>
            <person name="Rodriguez-Valera F."/>
            <person name="Lopez-Perez M."/>
        </authorList>
    </citation>
    <scope>NUCLEOTIDE SEQUENCE [LARGE SCALE GENOMIC DNA]</scope>
    <source>
        <strain evidence="2">MED-G170</strain>
    </source>
</reference>
<name>A0A520MDW4_9GAMM</name>
<dbReference type="Proteomes" id="UP000315889">
    <property type="component" value="Unassembled WGS sequence"/>
</dbReference>
<feature type="transmembrane region" description="Helical" evidence="1">
    <location>
        <begin position="66"/>
        <end position="83"/>
    </location>
</feature>
<keyword evidence="1" id="KW-0812">Transmembrane</keyword>
<evidence type="ECO:0000256" key="1">
    <source>
        <dbReference type="SAM" id="Phobius"/>
    </source>
</evidence>
<proteinExistence type="predicted"/>
<feature type="transmembrane region" description="Helical" evidence="1">
    <location>
        <begin position="37"/>
        <end position="60"/>
    </location>
</feature>
<gene>
    <name evidence="2" type="ORF">EVB03_07920</name>
</gene>
<organism evidence="2 3">
    <name type="scientific">SAR92 clade bacterium</name>
    <dbReference type="NCBI Taxonomy" id="2315479"/>
    <lineage>
        <taxon>Bacteria</taxon>
        <taxon>Pseudomonadati</taxon>
        <taxon>Pseudomonadota</taxon>
        <taxon>Gammaproteobacteria</taxon>
        <taxon>Cellvibrionales</taxon>
        <taxon>Porticoccaceae</taxon>
        <taxon>SAR92 clade</taxon>
    </lineage>
</organism>